<dbReference type="EMBL" id="LCBL01000003">
    <property type="protein sequence ID" value="KKS09170.1"/>
    <property type="molecule type" value="Genomic_DNA"/>
</dbReference>
<gene>
    <name evidence="1" type="ORF">UU65_C0003G0225</name>
</gene>
<protein>
    <submittedName>
        <fullName evidence="1">S23 ribosomal protein</fullName>
    </submittedName>
</protein>
<accession>A0A0G0W867</accession>
<dbReference type="InterPro" id="IPR012657">
    <property type="entry name" value="23S_rRNA-intervening_sequence"/>
</dbReference>
<sequence length="118" mass="13614">MKDSILLEKSDELAHLVYSLTRHFPKEELYGLTSQLRRAALSVPLNIVEGFARQGDRSFKQFLLISYGSLKETKYLLNFSFKEGWITKEDYKTMIALAEEVGKILWAVIVKVKEKINS</sequence>
<organism evidence="1 2">
    <name type="scientific">candidate division CPR2 bacterium GW2011_GWC1_41_48</name>
    <dbReference type="NCBI Taxonomy" id="1618344"/>
    <lineage>
        <taxon>Bacteria</taxon>
        <taxon>Bacteria division CPR2</taxon>
    </lineage>
</organism>
<dbReference type="PATRIC" id="fig|1618344.3.peg.887"/>
<dbReference type="PANTHER" id="PTHR38471">
    <property type="entry name" value="FOUR HELIX BUNDLE PROTEIN"/>
    <property type="match status" value="1"/>
</dbReference>
<dbReference type="Gene3D" id="1.20.1440.60">
    <property type="entry name" value="23S rRNA-intervening sequence"/>
    <property type="match status" value="1"/>
</dbReference>
<proteinExistence type="predicted"/>
<name>A0A0G0W867_UNCC2</name>
<dbReference type="AlphaFoldDB" id="A0A0G0W867"/>
<dbReference type="InterPro" id="IPR036583">
    <property type="entry name" value="23S_rRNA_IVS_sf"/>
</dbReference>
<dbReference type="Pfam" id="PF05635">
    <property type="entry name" value="23S_rRNA_IVP"/>
    <property type="match status" value="1"/>
</dbReference>
<dbReference type="Proteomes" id="UP000033869">
    <property type="component" value="Unassembled WGS sequence"/>
</dbReference>
<keyword evidence="1" id="KW-0687">Ribonucleoprotein</keyword>
<comment type="caution">
    <text evidence="1">The sequence shown here is derived from an EMBL/GenBank/DDBJ whole genome shotgun (WGS) entry which is preliminary data.</text>
</comment>
<dbReference type="PANTHER" id="PTHR38471:SF2">
    <property type="entry name" value="FOUR HELIX BUNDLE PROTEIN"/>
    <property type="match status" value="1"/>
</dbReference>
<reference evidence="1 2" key="1">
    <citation type="journal article" date="2015" name="Nature">
        <title>rRNA introns, odd ribosomes, and small enigmatic genomes across a large radiation of phyla.</title>
        <authorList>
            <person name="Brown C.T."/>
            <person name="Hug L.A."/>
            <person name="Thomas B.C."/>
            <person name="Sharon I."/>
            <person name="Castelle C.J."/>
            <person name="Singh A."/>
            <person name="Wilkins M.J."/>
            <person name="Williams K.H."/>
            <person name="Banfield J.F."/>
        </authorList>
    </citation>
    <scope>NUCLEOTIDE SEQUENCE [LARGE SCALE GENOMIC DNA]</scope>
</reference>
<dbReference type="GO" id="GO:0005840">
    <property type="term" value="C:ribosome"/>
    <property type="evidence" value="ECO:0007669"/>
    <property type="project" value="UniProtKB-KW"/>
</dbReference>
<evidence type="ECO:0000313" key="1">
    <source>
        <dbReference type="EMBL" id="KKS09170.1"/>
    </source>
</evidence>
<dbReference type="NCBIfam" id="TIGR02436">
    <property type="entry name" value="four helix bundle protein"/>
    <property type="match status" value="1"/>
</dbReference>
<dbReference type="SUPFAM" id="SSF158446">
    <property type="entry name" value="IVS-encoded protein-like"/>
    <property type="match status" value="1"/>
</dbReference>
<keyword evidence="1" id="KW-0689">Ribosomal protein</keyword>
<dbReference type="CDD" id="cd16377">
    <property type="entry name" value="23S_rRNA_IVP_like"/>
    <property type="match status" value="1"/>
</dbReference>
<evidence type="ECO:0000313" key="2">
    <source>
        <dbReference type="Proteomes" id="UP000033869"/>
    </source>
</evidence>